<dbReference type="PANTHER" id="PTHR43553">
    <property type="entry name" value="HEAVY METAL TRANSPORTER"/>
    <property type="match status" value="1"/>
</dbReference>
<evidence type="ECO:0000259" key="6">
    <source>
        <dbReference type="PROSITE" id="PS50893"/>
    </source>
</evidence>
<reference evidence="7 8" key="1">
    <citation type="submission" date="2019-02" db="EMBL/GenBank/DDBJ databases">
        <title>Siculibacillus lacustris gen. nov., sp. nov., a new rosette-forming bacterium isolated from a freshwater crater lake (Lake St. Ana, Romania).</title>
        <authorList>
            <person name="Felfoldi T."/>
            <person name="Marton Z."/>
            <person name="Szabo A."/>
            <person name="Mentes A."/>
            <person name="Boka K."/>
            <person name="Marialigeti K."/>
            <person name="Mathe I."/>
            <person name="Koncz M."/>
            <person name="Schumann P."/>
            <person name="Toth E."/>
        </authorList>
    </citation>
    <scope>NUCLEOTIDE SEQUENCE [LARGE SCALE GENOMIC DNA]</scope>
    <source>
        <strain evidence="7 8">SA-279</strain>
    </source>
</reference>
<accession>A0A4Q9VIE3</accession>
<dbReference type="CDD" id="cd03225">
    <property type="entry name" value="ABC_cobalt_CbiO_domain1"/>
    <property type="match status" value="1"/>
</dbReference>
<evidence type="ECO:0000256" key="1">
    <source>
        <dbReference type="ARBA" id="ARBA00005417"/>
    </source>
</evidence>
<dbReference type="InterPro" id="IPR003439">
    <property type="entry name" value="ABC_transporter-like_ATP-bd"/>
</dbReference>
<evidence type="ECO:0000256" key="4">
    <source>
        <dbReference type="ARBA" id="ARBA00022840"/>
    </source>
</evidence>
<protein>
    <submittedName>
        <fullName evidence="7">ABC transporter ATP-binding protein</fullName>
    </submittedName>
</protein>
<dbReference type="EMBL" id="SJFN01000036">
    <property type="protein sequence ID" value="TBW34069.1"/>
    <property type="molecule type" value="Genomic_DNA"/>
</dbReference>
<proteinExistence type="inferred from homology"/>
<dbReference type="InterPro" id="IPR050095">
    <property type="entry name" value="ECF_ABC_transporter_ATP-bd"/>
</dbReference>
<dbReference type="AlphaFoldDB" id="A0A4Q9VIE3"/>
<dbReference type="GO" id="GO:0016887">
    <property type="term" value="F:ATP hydrolysis activity"/>
    <property type="evidence" value="ECO:0007669"/>
    <property type="project" value="InterPro"/>
</dbReference>
<dbReference type="OrthoDB" id="9810077at2"/>
<dbReference type="GO" id="GO:0005524">
    <property type="term" value="F:ATP binding"/>
    <property type="evidence" value="ECO:0007669"/>
    <property type="project" value="UniProtKB-KW"/>
</dbReference>
<name>A0A4Q9VIE3_9HYPH</name>
<dbReference type="InterPro" id="IPR017871">
    <property type="entry name" value="ABC_transporter-like_CS"/>
</dbReference>
<evidence type="ECO:0000313" key="8">
    <source>
        <dbReference type="Proteomes" id="UP000292781"/>
    </source>
</evidence>
<dbReference type="PANTHER" id="PTHR43553:SF24">
    <property type="entry name" value="ENERGY-COUPLING FACTOR TRANSPORTER ATP-BINDING PROTEIN ECFA1"/>
    <property type="match status" value="1"/>
</dbReference>
<dbReference type="InterPro" id="IPR003593">
    <property type="entry name" value="AAA+_ATPase"/>
</dbReference>
<dbReference type="PROSITE" id="PS00211">
    <property type="entry name" value="ABC_TRANSPORTER_1"/>
    <property type="match status" value="1"/>
</dbReference>
<comment type="similarity">
    <text evidence="1">Belongs to the ABC transporter superfamily.</text>
</comment>
<evidence type="ECO:0000313" key="7">
    <source>
        <dbReference type="EMBL" id="TBW34069.1"/>
    </source>
</evidence>
<dbReference type="GO" id="GO:0042626">
    <property type="term" value="F:ATPase-coupled transmembrane transporter activity"/>
    <property type="evidence" value="ECO:0007669"/>
    <property type="project" value="TreeGrafter"/>
</dbReference>
<dbReference type="InterPro" id="IPR027417">
    <property type="entry name" value="P-loop_NTPase"/>
</dbReference>
<dbReference type="PROSITE" id="PS50893">
    <property type="entry name" value="ABC_TRANSPORTER_2"/>
    <property type="match status" value="1"/>
</dbReference>
<evidence type="ECO:0000256" key="2">
    <source>
        <dbReference type="ARBA" id="ARBA00022448"/>
    </source>
</evidence>
<feature type="region of interest" description="Disordered" evidence="5">
    <location>
        <begin position="1"/>
        <end position="21"/>
    </location>
</feature>
<dbReference type="GO" id="GO:0043190">
    <property type="term" value="C:ATP-binding cassette (ABC) transporter complex"/>
    <property type="evidence" value="ECO:0007669"/>
    <property type="project" value="TreeGrafter"/>
</dbReference>
<sequence length="248" mass="26928">MNHTDRSEGGPRPTAASPSTERRQTIVFDAVSVVREGRTVLDGLSLTLTERRIGIVGRNGSGKSTLLKSLIGLVAPTEGTIIVDGRDSITDARAIRAVTGFLFQNPDNQIVFPIVAEDLAFGLKNHGFDRAQTAARVDAALDRLDIRALGRRRIHELSGGEKQLVALAGVLALGPKTVLFDEPTSQLDLHNRNRFRAVLAAMPEQAVVVAHDLELLDDFDRVLVIDAGRIVADDRPSRALALYRERSA</sequence>
<comment type="caution">
    <text evidence="7">The sequence shown here is derived from an EMBL/GenBank/DDBJ whole genome shotgun (WGS) entry which is preliminary data.</text>
</comment>
<keyword evidence="3" id="KW-0547">Nucleotide-binding</keyword>
<dbReference type="Pfam" id="PF00005">
    <property type="entry name" value="ABC_tran"/>
    <property type="match status" value="1"/>
</dbReference>
<dbReference type="Proteomes" id="UP000292781">
    <property type="component" value="Unassembled WGS sequence"/>
</dbReference>
<dbReference type="InterPro" id="IPR015856">
    <property type="entry name" value="ABC_transpr_CbiO/EcfA_su"/>
</dbReference>
<evidence type="ECO:0000256" key="5">
    <source>
        <dbReference type="SAM" id="MobiDB-lite"/>
    </source>
</evidence>
<dbReference type="Gene3D" id="3.40.50.300">
    <property type="entry name" value="P-loop containing nucleotide triphosphate hydrolases"/>
    <property type="match status" value="1"/>
</dbReference>
<dbReference type="SUPFAM" id="SSF52540">
    <property type="entry name" value="P-loop containing nucleoside triphosphate hydrolases"/>
    <property type="match status" value="1"/>
</dbReference>
<keyword evidence="8" id="KW-1185">Reference proteome</keyword>
<feature type="domain" description="ABC transporter" evidence="6">
    <location>
        <begin position="26"/>
        <end position="248"/>
    </location>
</feature>
<evidence type="ECO:0000256" key="3">
    <source>
        <dbReference type="ARBA" id="ARBA00022741"/>
    </source>
</evidence>
<gene>
    <name evidence="7" type="ORF">EYW49_18915</name>
</gene>
<organism evidence="7 8">
    <name type="scientific">Siculibacillus lacustris</name>
    <dbReference type="NCBI Taxonomy" id="1549641"/>
    <lineage>
        <taxon>Bacteria</taxon>
        <taxon>Pseudomonadati</taxon>
        <taxon>Pseudomonadota</taxon>
        <taxon>Alphaproteobacteria</taxon>
        <taxon>Hyphomicrobiales</taxon>
        <taxon>Ancalomicrobiaceae</taxon>
        <taxon>Siculibacillus</taxon>
    </lineage>
</organism>
<keyword evidence="2" id="KW-0813">Transport</keyword>
<dbReference type="SMART" id="SM00382">
    <property type="entry name" value="AAA"/>
    <property type="match status" value="1"/>
</dbReference>
<keyword evidence="4 7" id="KW-0067">ATP-binding</keyword>